<keyword evidence="1" id="KW-0732">Signal</keyword>
<sequence length="105" mass="12229">MAVYKIILFCSIVFAISFAQRPFYAGLRPIGYPEVEPNVITNKYGENADLPIEAKGDWNLIKRLSELPDDKKPFWLLNWRHYNDIRKNPQTYPQRPNVFVDGNTA</sequence>
<evidence type="ECO:0000256" key="1">
    <source>
        <dbReference type="SAM" id="SignalP"/>
    </source>
</evidence>
<dbReference type="eggNOG" id="ENOG502T7QG">
    <property type="taxonomic scope" value="Eukaryota"/>
</dbReference>
<name>A0A212FD84_DANPL</name>
<gene>
    <name evidence="2" type="ORF">KGM_215473</name>
</gene>
<reference evidence="2 3" key="1">
    <citation type="journal article" date="2011" name="Cell">
        <title>The monarch butterfly genome yields insights into long-distance migration.</title>
        <authorList>
            <person name="Zhan S."/>
            <person name="Merlin C."/>
            <person name="Boore J.L."/>
            <person name="Reppert S.M."/>
        </authorList>
    </citation>
    <scope>NUCLEOTIDE SEQUENCE [LARGE SCALE GENOMIC DNA]</scope>
    <source>
        <strain evidence="2">F-2</strain>
    </source>
</reference>
<dbReference type="InParanoid" id="A0A212FD84"/>
<dbReference type="Proteomes" id="UP000007151">
    <property type="component" value="Unassembled WGS sequence"/>
</dbReference>
<evidence type="ECO:0000313" key="2">
    <source>
        <dbReference type="EMBL" id="OWR51692.1"/>
    </source>
</evidence>
<dbReference type="EMBL" id="AGBW02009098">
    <property type="protein sequence ID" value="OWR51692.1"/>
    <property type="molecule type" value="Genomic_DNA"/>
</dbReference>
<dbReference type="KEGG" id="dpl:KGM_215473"/>
<feature type="signal peptide" evidence="1">
    <location>
        <begin position="1"/>
        <end position="19"/>
    </location>
</feature>
<feature type="chain" id="PRO_5011119850" evidence="1">
    <location>
        <begin position="20"/>
        <end position="105"/>
    </location>
</feature>
<comment type="caution">
    <text evidence="2">The sequence shown here is derived from an EMBL/GenBank/DDBJ whole genome shotgun (WGS) entry which is preliminary data.</text>
</comment>
<dbReference type="AlphaFoldDB" id="A0A212FD84"/>
<evidence type="ECO:0000313" key="3">
    <source>
        <dbReference type="Proteomes" id="UP000007151"/>
    </source>
</evidence>
<accession>A0A212FD84</accession>
<organism evidence="2 3">
    <name type="scientific">Danaus plexippus plexippus</name>
    <dbReference type="NCBI Taxonomy" id="278856"/>
    <lineage>
        <taxon>Eukaryota</taxon>
        <taxon>Metazoa</taxon>
        <taxon>Ecdysozoa</taxon>
        <taxon>Arthropoda</taxon>
        <taxon>Hexapoda</taxon>
        <taxon>Insecta</taxon>
        <taxon>Pterygota</taxon>
        <taxon>Neoptera</taxon>
        <taxon>Endopterygota</taxon>
        <taxon>Lepidoptera</taxon>
        <taxon>Glossata</taxon>
        <taxon>Ditrysia</taxon>
        <taxon>Papilionoidea</taxon>
        <taxon>Nymphalidae</taxon>
        <taxon>Danainae</taxon>
        <taxon>Danaini</taxon>
        <taxon>Danaina</taxon>
        <taxon>Danaus</taxon>
        <taxon>Danaus</taxon>
    </lineage>
</organism>
<protein>
    <submittedName>
        <fullName evidence="2">Seminal fluid protein HACP044</fullName>
    </submittedName>
</protein>
<keyword evidence="3" id="KW-1185">Reference proteome</keyword>
<proteinExistence type="predicted"/>